<dbReference type="PRINTS" id="PR00344">
    <property type="entry name" value="BCTRLSENSOR"/>
</dbReference>
<sequence>MSESSLESASEMSARAKRERKLSGKMLIFLQIAALVATLWFLVWPRLERHFLLQAAEQNEVTLRLVGDSIRAALDRYAPLPHLIAERPELGMLLQEPSRSNLIDITNSILLNTALSVSASDVYLMNTAGTTIAASSYHKTRSFVGRNFNFRPYFKQAMEGELGRYFALGTTSGERGYFFAAPVREGAKILGVVAVKFTVDAFEDAWRSAASNIIVTDHNDIIFMASNPEWLMRATKELSPNVLKSIEENQQYPLERVTNLEVTHTFLSSATDILTIEGTSFVGSSDEMSKAPHWTVTSLVPIKPAQFQALLALIVFSLLALISILGIAFLRHRTAQQIRTQKLLERRVKERTAALSHEIEERRNTEEELRRTQATLIQAGKLSALGQMSAALSHEFNQPLAAVKSYAENARAFLDRGQVDEVRDNIGRISKMADRMAAISKHLRNFARRPQEAVGPVSLLAVIDDALAVSEPRLKTSKVVLKYERPEQEPFVIGGHVRLQQVIVNLISNGIDAMNGEGLLELKVISTQNGWQINMRDHGVGISPDAIAQMFDPFFTTKEMGKGLGLGLSISYNIVRDFGGNLWGKNHSEGGAEFGVDLVAADHLSIKAVE</sequence>
<reference evidence="15 16" key="1">
    <citation type="submission" date="2024-03" db="EMBL/GenBank/DDBJ databases">
        <title>Community enrichment and isolation of bacterial strains for fucoidan degradation.</title>
        <authorList>
            <person name="Sichert A."/>
        </authorList>
    </citation>
    <scope>NUCLEOTIDE SEQUENCE [LARGE SCALE GENOMIC DNA]</scope>
    <source>
        <strain evidence="15 16">AS62</strain>
    </source>
</reference>
<evidence type="ECO:0000256" key="13">
    <source>
        <dbReference type="SAM" id="Phobius"/>
    </source>
</evidence>
<dbReference type="InterPro" id="IPR003661">
    <property type="entry name" value="HisK_dim/P_dom"/>
</dbReference>
<dbReference type="InterPro" id="IPR017055">
    <property type="entry name" value="Sig_transdc_His_kinase_DctB"/>
</dbReference>
<keyword evidence="16" id="KW-1185">Reference proteome</keyword>
<keyword evidence="10 15" id="KW-0067">ATP-binding</keyword>
<keyword evidence="6" id="KW-0808">Transferase</keyword>
<evidence type="ECO:0000259" key="14">
    <source>
        <dbReference type="PROSITE" id="PS50109"/>
    </source>
</evidence>
<comment type="subcellular location">
    <subcellularLocation>
        <location evidence="2">Cell membrane</location>
        <topology evidence="2">Multi-pass membrane protein</topology>
    </subcellularLocation>
</comment>
<dbReference type="Pfam" id="PF02518">
    <property type="entry name" value="HATPase_c"/>
    <property type="match status" value="1"/>
</dbReference>
<dbReference type="InterPro" id="IPR029151">
    <property type="entry name" value="Sensor-like_sf"/>
</dbReference>
<dbReference type="Proteomes" id="UP001477870">
    <property type="component" value="Unassembled WGS sequence"/>
</dbReference>
<dbReference type="InterPro" id="IPR003594">
    <property type="entry name" value="HATPase_dom"/>
</dbReference>
<accession>A0ABU9T230</accession>
<evidence type="ECO:0000256" key="1">
    <source>
        <dbReference type="ARBA" id="ARBA00000085"/>
    </source>
</evidence>
<evidence type="ECO:0000256" key="9">
    <source>
        <dbReference type="ARBA" id="ARBA00022777"/>
    </source>
</evidence>
<dbReference type="RefSeq" id="WP_342846200.1">
    <property type="nucleotide sequence ID" value="NZ_JBBMQO010000001.1"/>
</dbReference>
<evidence type="ECO:0000256" key="10">
    <source>
        <dbReference type="ARBA" id="ARBA00022840"/>
    </source>
</evidence>
<dbReference type="InterPro" id="IPR036097">
    <property type="entry name" value="HisK_dim/P_sf"/>
</dbReference>
<comment type="caution">
    <text evidence="15">The sequence shown here is derived from an EMBL/GenBank/DDBJ whole genome shotgun (WGS) entry which is preliminary data.</text>
</comment>
<dbReference type="SUPFAM" id="SSF103190">
    <property type="entry name" value="Sensory domain-like"/>
    <property type="match status" value="1"/>
</dbReference>
<dbReference type="SMART" id="SM00387">
    <property type="entry name" value="HATPase_c"/>
    <property type="match status" value="1"/>
</dbReference>
<evidence type="ECO:0000256" key="7">
    <source>
        <dbReference type="ARBA" id="ARBA00022692"/>
    </source>
</evidence>
<dbReference type="Gene3D" id="1.10.287.130">
    <property type="match status" value="1"/>
</dbReference>
<dbReference type="SUPFAM" id="SSF55874">
    <property type="entry name" value="ATPase domain of HSP90 chaperone/DNA topoisomerase II/histidine kinase"/>
    <property type="match status" value="1"/>
</dbReference>
<comment type="catalytic activity">
    <reaction evidence="1">
        <text>ATP + protein L-histidine = ADP + protein N-phospho-L-histidine.</text>
        <dbReference type="EC" id="2.7.13.3"/>
    </reaction>
</comment>
<evidence type="ECO:0000256" key="5">
    <source>
        <dbReference type="ARBA" id="ARBA00022553"/>
    </source>
</evidence>
<keyword evidence="4" id="KW-1003">Cell membrane</keyword>
<evidence type="ECO:0000256" key="8">
    <source>
        <dbReference type="ARBA" id="ARBA00022741"/>
    </source>
</evidence>
<keyword evidence="9" id="KW-0418">Kinase</keyword>
<dbReference type="SUPFAM" id="SSF47384">
    <property type="entry name" value="Homodimeric domain of signal transducing histidine kinase"/>
    <property type="match status" value="1"/>
</dbReference>
<dbReference type="Gene3D" id="3.30.565.10">
    <property type="entry name" value="Histidine kinase-like ATPase, C-terminal domain"/>
    <property type="match status" value="1"/>
</dbReference>
<evidence type="ECO:0000256" key="11">
    <source>
        <dbReference type="ARBA" id="ARBA00022989"/>
    </source>
</evidence>
<feature type="transmembrane region" description="Helical" evidence="13">
    <location>
        <begin position="26"/>
        <end position="44"/>
    </location>
</feature>
<evidence type="ECO:0000313" key="16">
    <source>
        <dbReference type="Proteomes" id="UP001477870"/>
    </source>
</evidence>
<evidence type="ECO:0000256" key="2">
    <source>
        <dbReference type="ARBA" id="ARBA00004651"/>
    </source>
</evidence>
<keyword evidence="7 13" id="KW-0812">Transmembrane</keyword>
<feature type="domain" description="Histidine kinase" evidence="14">
    <location>
        <begin position="391"/>
        <end position="602"/>
    </location>
</feature>
<dbReference type="CDD" id="cd00082">
    <property type="entry name" value="HisKA"/>
    <property type="match status" value="1"/>
</dbReference>
<keyword evidence="11 13" id="KW-1133">Transmembrane helix</keyword>
<evidence type="ECO:0000256" key="3">
    <source>
        <dbReference type="ARBA" id="ARBA00012438"/>
    </source>
</evidence>
<evidence type="ECO:0000313" key="15">
    <source>
        <dbReference type="EMBL" id="MEM5500183.1"/>
    </source>
</evidence>
<dbReference type="SMART" id="SM00388">
    <property type="entry name" value="HisKA"/>
    <property type="match status" value="1"/>
</dbReference>
<dbReference type="PIRSF" id="PIRSF036431">
    <property type="entry name" value="STHK_DctB"/>
    <property type="match status" value="1"/>
</dbReference>
<dbReference type="InterPro" id="IPR004358">
    <property type="entry name" value="Sig_transdc_His_kin-like_C"/>
</dbReference>
<dbReference type="GO" id="GO:0005524">
    <property type="term" value="F:ATP binding"/>
    <property type="evidence" value="ECO:0007669"/>
    <property type="project" value="UniProtKB-KW"/>
</dbReference>
<dbReference type="PANTHER" id="PTHR43065:SF46">
    <property type="entry name" value="C4-DICARBOXYLATE TRANSPORT SENSOR PROTEIN DCTB"/>
    <property type="match status" value="1"/>
</dbReference>
<dbReference type="Gene3D" id="3.30.450.20">
    <property type="entry name" value="PAS domain"/>
    <property type="match status" value="2"/>
</dbReference>
<evidence type="ECO:0000256" key="6">
    <source>
        <dbReference type="ARBA" id="ARBA00022679"/>
    </source>
</evidence>
<gene>
    <name evidence="15" type="ORF">WNY59_01130</name>
</gene>
<evidence type="ECO:0000256" key="12">
    <source>
        <dbReference type="ARBA" id="ARBA00023012"/>
    </source>
</evidence>
<keyword evidence="8" id="KW-0547">Nucleotide-binding</keyword>
<proteinExistence type="predicted"/>
<name>A0ABU9T230_9HYPH</name>
<dbReference type="PANTHER" id="PTHR43065">
    <property type="entry name" value="SENSOR HISTIDINE KINASE"/>
    <property type="match status" value="1"/>
</dbReference>
<protein>
    <recommendedName>
        <fullName evidence="3">histidine kinase</fullName>
        <ecNumber evidence="3">2.7.13.3</ecNumber>
    </recommendedName>
</protein>
<dbReference type="Pfam" id="PF00512">
    <property type="entry name" value="HisKA"/>
    <property type="match status" value="1"/>
</dbReference>
<organism evidence="15 16">
    <name type="scientific">Ahrensia kielensis</name>
    <dbReference type="NCBI Taxonomy" id="76980"/>
    <lineage>
        <taxon>Bacteria</taxon>
        <taxon>Pseudomonadati</taxon>
        <taxon>Pseudomonadota</taxon>
        <taxon>Alphaproteobacteria</taxon>
        <taxon>Hyphomicrobiales</taxon>
        <taxon>Ahrensiaceae</taxon>
        <taxon>Ahrensia</taxon>
    </lineage>
</organism>
<dbReference type="EMBL" id="JBBMQO010000001">
    <property type="protein sequence ID" value="MEM5500183.1"/>
    <property type="molecule type" value="Genomic_DNA"/>
</dbReference>
<keyword evidence="5" id="KW-0597">Phosphoprotein</keyword>
<dbReference type="PROSITE" id="PS50109">
    <property type="entry name" value="HIS_KIN"/>
    <property type="match status" value="1"/>
</dbReference>
<feature type="transmembrane region" description="Helical" evidence="13">
    <location>
        <begin position="309"/>
        <end position="330"/>
    </location>
</feature>
<keyword evidence="12" id="KW-0902">Two-component regulatory system</keyword>
<keyword evidence="13" id="KW-0472">Membrane</keyword>
<dbReference type="InterPro" id="IPR036890">
    <property type="entry name" value="HATPase_C_sf"/>
</dbReference>
<evidence type="ECO:0000256" key="4">
    <source>
        <dbReference type="ARBA" id="ARBA00022475"/>
    </source>
</evidence>
<dbReference type="EC" id="2.7.13.3" evidence="3"/>
<dbReference type="InterPro" id="IPR005467">
    <property type="entry name" value="His_kinase_dom"/>
</dbReference>